<keyword evidence="1" id="KW-1133">Transmembrane helix</keyword>
<name>A0A1E5GD36_9ENTE</name>
<proteinExistence type="predicted"/>
<gene>
    <name evidence="2" type="ORF">BCR25_08430</name>
</gene>
<accession>A0A1E5GD36</accession>
<keyword evidence="1" id="KW-0812">Transmembrane</keyword>
<organism evidence="2 3">
    <name type="scientific">Enterococcus termitis</name>
    <dbReference type="NCBI Taxonomy" id="332950"/>
    <lineage>
        <taxon>Bacteria</taxon>
        <taxon>Bacillati</taxon>
        <taxon>Bacillota</taxon>
        <taxon>Bacilli</taxon>
        <taxon>Lactobacillales</taxon>
        <taxon>Enterococcaceae</taxon>
        <taxon>Enterococcus</taxon>
    </lineage>
</organism>
<feature type="transmembrane region" description="Helical" evidence="1">
    <location>
        <begin position="52"/>
        <end position="69"/>
    </location>
</feature>
<sequence length="235" mass="28009">MNYKLVKKSLICGLILALLIVLYYLQHGKDLNYPYNEFTDMLGHASYTFYDNLLFQYFFIPVYIVFLLVQKEANPQYVIRRKSKEIKVLLDYVDLGYNTILFTLILSIPFLLIPCMYYFSNQLEEFIQLGMIQLFLYSLIFYIVGLLFHWLDSYLHKSWISGSIIIGIFYMYSFFNEKRFIIYVFEYNNLIPYHYTTNEILTSVSPKSLVVLYVGLISVIGISRLLMCEKEEYFK</sequence>
<feature type="transmembrane region" description="Helical" evidence="1">
    <location>
        <begin position="89"/>
        <end position="119"/>
    </location>
</feature>
<dbReference type="EMBL" id="MIJY01000043">
    <property type="protein sequence ID" value="OEG10495.1"/>
    <property type="molecule type" value="Genomic_DNA"/>
</dbReference>
<dbReference type="Proteomes" id="UP000095094">
    <property type="component" value="Unassembled WGS sequence"/>
</dbReference>
<feature type="transmembrane region" description="Helical" evidence="1">
    <location>
        <begin position="158"/>
        <end position="175"/>
    </location>
</feature>
<evidence type="ECO:0000313" key="3">
    <source>
        <dbReference type="Proteomes" id="UP000095094"/>
    </source>
</evidence>
<comment type="caution">
    <text evidence="2">The sequence shown here is derived from an EMBL/GenBank/DDBJ whole genome shotgun (WGS) entry which is preliminary data.</text>
</comment>
<evidence type="ECO:0000256" key="1">
    <source>
        <dbReference type="SAM" id="Phobius"/>
    </source>
</evidence>
<feature type="transmembrane region" description="Helical" evidence="1">
    <location>
        <begin position="131"/>
        <end position="151"/>
    </location>
</feature>
<reference evidence="3" key="1">
    <citation type="submission" date="2016-09" db="EMBL/GenBank/DDBJ databases">
        <authorList>
            <person name="Gulvik C.A."/>
        </authorList>
    </citation>
    <scope>NUCLEOTIDE SEQUENCE [LARGE SCALE GENOMIC DNA]</scope>
    <source>
        <strain evidence="3">LMG 8895</strain>
    </source>
</reference>
<dbReference type="RefSeq" id="WP_069664276.1">
    <property type="nucleotide sequence ID" value="NZ_JBHUJJ010000001.1"/>
</dbReference>
<dbReference type="AlphaFoldDB" id="A0A1E5GD36"/>
<keyword evidence="3" id="KW-1185">Reference proteome</keyword>
<evidence type="ECO:0000313" key="2">
    <source>
        <dbReference type="EMBL" id="OEG10495.1"/>
    </source>
</evidence>
<feature type="transmembrane region" description="Helical" evidence="1">
    <location>
        <begin position="210"/>
        <end position="227"/>
    </location>
</feature>
<protein>
    <submittedName>
        <fullName evidence="2">Uncharacterized protein</fullName>
    </submittedName>
</protein>
<keyword evidence="1" id="KW-0472">Membrane</keyword>